<dbReference type="PROSITE" id="PS50835">
    <property type="entry name" value="IG_LIKE"/>
    <property type="match status" value="3"/>
</dbReference>
<feature type="domain" description="Fibronectin type-III" evidence="7">
    <location>
        <begin position="357"/>
        <end position="451"/>
    </location>
</feature>
<evidence type="ECO:0000256" key="2">
    <source>
        <dbReference type="ARBA" id="ARBA00023136"/>
    </source>
</evidence>
<evidence type="ECO:0000313" key="8">
    <source>
        <dbReference type="Proteomes" id="UP000515146"/>
    </source>
</evidence>
<dbReference type="InterPro" id="IPR003598">
    <property type="entry name" value="Ig_sub2"/>
</dbReference>
<protein>
    <submittedName>
        <fullName evidence="9">M-phase inducer phosphatase-like</fullName>
    </submittedName>
</protein>
<dbReference type="PANTHER" id="PTHR23278">
    <property type="entry name" value="SIDESTEP PROTEIN"/>
    <property type="match status" value="1"/>
</dbReference>
<evidence type="ECO:0000256" key="1">
    <source>
        <dbReference type="ARBA" id="ARBA00004167"/>
    </source>
</evidence>
<feature type="domain" description="Ig-like" evidence="6">
    <location>
        <begin position="232"/>
        <end position="340"/>
    </location>
</feature>
<dbReference type="SMART" id="SM00409">
    <property type="entry name" value="IG"/>
    <property type="match status" value="1"/>
</dbReference>
<feature type="region of interest" description="Disordered" evidence="4">
    <location>
        <begin position="739"/>
        <end position="790"/>
    </location>
</feature>
<evidence type="ECO:0000256" key="4">
    <source>
        <dbReference type="SAM" id="MobiDB-lite"/>
    </source>
</evidence>
<dbReference type="InterPro" id="IPR003961">
    <property type="entry name" value="FN3_dom"/>
</dbReference>
<dbReference type="OMA" id="ANPEMPD"/>
<dbReference type="InterPro" id="IPR036116">
    <property type="entry name" value="FN3_sf"/>
</dbReference>
<keyword evidence="8" id="KW-1185">Reference proteome</keyword>
<dbReference type="SUPFAM" id="SSF48726">
    <property type="entry name" value="Immunoglobulin"/>
    <property type="match status" value="3"/>
</dbReference>
<dbReference type="PANTHER" id="PTHR23278:SF19">
    <property type="entry name" value="OBSCURIN"/>
    <property type="match status" value="1"/>
</dbReference>
<evidence type="ECO:0000259" key="6">
    <source>
        <dbReference type="PROSITE" id="PS50835"/>
    </source>
</evidence>
<dbReference type="OrthoDB" id="10006996at2759"/>
<proteinExistence type="predicted"/>
<dbReference type="SMART" id="SM00408">
    <property type="entry name" value="IGc2"/>
    <property type="match status" value="1"/>
</dbReference>
<dbReference type="SUPFAM" id="SSF49265">
    <property type="entry name" value="Fibronectin type III"/>
    <property type="match status" value="1"/>
</dbReference>
<dbReference type="InterPro" id="IPR003599">
    <property type="entry name" value="Ig_sub"/>
</dbReference>
<dbReference type="GO" id="GO:0016020">
    <property type="term" value="C:membrane"/>
    <property type="evidence" value="ECO:0007669"/>
    <property type="project" value="UniProtKB-SubCell"/>
</dbReference>
<feature type="transmembrane region" description="Helical" evidence="5">
    <location>
        <begin position="468"/>
        <end position="493"/>
    </location>
</feature>
<dbReference type="InterPro" id="IPR007110">
    <property type="entry name" value="Ig-like_dom"/>
</dbReference>
<dbReference type="Gene3D" id="2.60.40.10">
    <property type="entry name" value="Immunoglobulins"/>
    <property type="match status" value="3"/>
</dbReference>
<name>A0A6P6XM14_DERPT</name>
<feature type="compositionally biased region" description="Pro residues" evidence="4">
    <location>
        <begin position="758"/>
        <end position="769"/>
    </location>
</feature>
<evidence type="ECO:0000259" key="7">
    <source>
        <dbReference type="PROSITE" id="PS50853"/>
    </source>
</evidence>
<keyword evidence="3" id="KW-1015">Disulfide bond</keyword>
<dbReference type="InterPro" id="IPR013783">
    <property type="entry name" value="Ig-like_fold"/>
</dbReference>
<keyword evidence="5" id="KW-0812">Transmembrane</keyword>
<feature type="domain" description="Ig-like" evidence="6">
    <location>
        <begin position="1"/>
        <end position="83"/>
    </location>
</feature>
<dbReference type="InterPro" id="IPR036179">
    <property type="entry name" value="Ig-like_dom_sf"/>
</dbReference>
<dbReference type="Proteomes" id="UP000515146">
    <property type="component" value="Unplaced"/>
</dbReference>
<dbReference type="RefSeq" id="XP_027193818.1">
    <property type="nucleotide sequence ID" value="XM_027338017.1"/>
</dbReference>
<evidence type="ECO:0000256" key="5">
    <source>
        <dbReference type="SAM" id="Phobius"/>
    </source>
</evidence>
<evidence type="ECO:0000313" key="9">
    <source>
        <dbReference type="RefSeq" id="XP_027193818.1"/>
    </source>
</evidence>
<gene>
    <name evidence="9" type="primary">LOC113788558</name>
</gene>
<keyword evidence="2 5" id="KW-0472">Membrane</keyword>
<organism evidence="8 9">
    <name type="scientific">Dermatophagoides pteronyssinus</name>
    <name type="common">European house dust mite</name>
    <dbReference type="NCBI Taxonomy" id="6956"/>
    <lineage>
        <taxon>Eukaryota</taxon>
        <taxon>Metazoa</taxon>
        <taxon>Ecdysozoa</taxon>
        <taxon>Arthropoda</taxon>
        <taxon>Chelicerata</taxon>
        <taxon>Arachnida</taxon>
        <taxon>Acari</taxon>
        <taxon>Acariformes</taxon>
        <taxon>Sarcoptiformes</taxon>
        <taxon>Astigmata</taxon>
        <taxon>Psoroptidia</taxon>
        <taxon>Analgoidea</taxon>
        <taxon>Pyroglyphidae</taxon>
        <taxon>Dermatophagoidinae</taxon>
        <taxon>Dermatophagoides</taxon>
    </lineage>
</organism>
<accession>A0A6P6XM14</accession>
<sequence>MNNISTLNPIELACQCSGSKPAAKIKWKKSQQSNNNVNDNHDNNNNVQWLDAFSQIISQDGLTTTSFLSFVPSIDDNGKNITCIGFNPKISIEKYSIENSWPINITYSPILSLIMGSDSHSQDIVEGNNVYFECDIKANPYVTTFGWKLNGQILDILNTSTWTSSSSLPSSSLSLNSTTTTAKKINGIEMRNTSLLVTNVNHEHYGHYQCFANNRIGSSQSESVFLNVKYTPKCKHKQIIAIGVAIDEIVTIECQVLANPVNVNFEWWLEFSSSSSSSSLNDSNNYNYDDSGGQNHHHHNQTSKRIMIKSFTNIGLRSLAKYRTTTINDYGRIYCRANNSIGRQDKPCIFHIIKAEAPSHPHNCSLVNKTAHSLTVECSSGYSGGLEQTFFLQVYSLNPERLLKNLSNTQQPYFSIDNLPAGYLFKLVIYSTNRKGKSKSIEITGSTTEPSPWKSAEYPSTNDYNSTIITPFVLVIIVIIIIVILLITILVHIRNRIKGRMRTVIQANDSNHHHHNHLHKPPTSTNITPKSIMKKQKSWNIPSETNIITTTASVIDTSSAAAAIMNGHIVHSGGGHNNEQDPIMNDLTTFNVVECLDDNLYGNNQCISTITIDSSSDHLGHHHHHHIDPNHYHNHHHHQTLPYSFVPSTTIITETASTPTTTTTIKNPEFYTLDPKNLHTDQTSSSLSAILTPQSISEHLQYHHHHHNHHFQDINCHGNDSNVIVENNLSQQQQFDTIDSNQNADDDDQQIGQCRSFPTPPPPPPPPQLSPIHNSDETTTTKTAKMEMIS</sequence>
<dbReference type="AlphaFoldDB" id="A0A6P6XM14"/>
<dbReference type="PROSITE" id="PS50853">
    <property type="entry name" value="FN3"/>
    <property type="match status" value="1"/>
</dbReference>
<keyword evidence="5" id="KW-1133">Transmembrane helix</keyword>
<dbReference type="KEGG" id="dpte:113788558"/>
<dbReference type="InterPro" id="IPR013162">
    <property type="entry name" value="CD80_C2-set"/>
</dbReference>
<dbReference type="Pfam" id="PF08205">
    <property type="entry name" value="C2-set_2"/>
    <property type="match status" value="1"/>
</dbReference>
<feature type="domain" description="Ig-like" evidence="6">
    <location>
        <begin position="109"/>
        <end position="227"/>
    </location>
</feature>
<dbReference type="InParanoid" id="A0A6P6XM14"/>
<comment type="subcellular location">
    <subcellularLocation>
        <location evidence="1">Membrane</location>
        <topology evidence="1">Single-pass membrane protein</topology>
    </subcellularLocation>
</comment>
<reference evidence="9" key="1">
    <citation type="submission" date="2025-08" db="UniProtKB">
        <authorList>
            <consortium name="RefSeq"/>
        </authorList>
    </citation>
    <scope>IDENTIFICATION</scope>
    <source>
        <strain evidence="9">Airmid</strain>
    </source>
</reference>
<evidence type="ECO:0000256" key="3">
    <source>
        <dbReference type="ARBA" id="ARBA00023157"/>
    </source>
</evidence>